<dbReference type="HOGENOM" id="CLU_2867742_0_0_1"/>
<gene>
    <name evidence="1" type="ORF">FOPG_19461</name>
</gene>
<dbReference type="Proteomes" id="UP000030676">
    <property type="component" value="Unassembled WGS sequence"/>
</dbReference>
<sequence>MVRNNKPMISTTRRLFVGLHGQLSHMSGTSWTRCQRLFLTTVESLELLLHTATSMTLSQESWTN</sequence>
<dbReference type="AlphaFoldDB" id="X0GKY1"/>
<name>X0GKY1_FUSOX</name>
<protein>
    <submittedName>
        <fullName evidence="1">Uncharacterized protein</fullName>
    </submittedName>
</protein>
<organism evidence="1">
    <name type="scientific">Fusarium oxysporum f. sp. conglutinans race 2 54008</name>
    <dbReference type="NCBI Taxonomy" id="1089457"/>
    <lineage>
        <taxon>Eukaryota</taxon>
        <taxon>Fungi</taxon>
        <taxon>Dikarya</taxon>
        <taxon>Ascomycota</taxon>
        <taxon>Pezizomycotina</taxon>
        <taxon>Sordariomycetes</taxon>
        <taxon>Hypocreomycetidae</taxon>
        <taxon>Hypocreales</taxon>
        <taxon>Nectriaceae</taxon>
        <taxon>Fusarium</taxon>
        <taxon>Fusarium oxysporum species complex</taxon>
    </lineage>
</organism>
<proteinExistence type="predicted"/>
<reference evidence="1" key="1">
    <citation type="submission" date="2011-11" db="EMBL/GenBank/DDBJ databases">
        <title>The Genome Sequence of Fusarium oxysporum PHW808.</title>
        <authorList>
            <consortium name="The Broad Institute Genome Sequencing Platform"/>
            <person name="Ma L.-J."/>
            <person name="Gale L.R."/>
            <person name="Schwartz D.C."/>
            <person name="Zhou S."/>
            <person name="Corby-Kistler H."/>
            <person name="Young S.K."/>
            <person name="Zeng Q."/>
            <person name="Gargeya S."/>
            <person name="Fitzgerald M."/>
            <person name="Haas B."/>
            <person name="Abouelleil A."/>
            <person name="Alvarado L."/>
            <person name="Arachchi H.M."/>
            <person name="Berlin A."/>
            <person name="Brown A."/>
            <person name="Chapman S.B."/>
            <person name="Chen Z."/>
            <person name="Dunbar C."/>
            <person name="Freedman E."/>
            <person name="Gearin G."/>
            <person name="Goldberg J."/>
            <person name="Griggs A."/>
            <person name="Gujja S."/>
            <person name="Heiman D."/>
            <person name="Howarth C."/>
            <person name="Larson L."/>
            <person name="Lui A."/>
            <person name="MacDonald P.J.P."/>
            <person name="Montmayeur A."/>
            <person name="Murphy C."/>
            <person name="Neiman D."/>
            <person name="Pearson M."/>
            <person name="Priest M."/>
            <person name="Roberts A."/>
            <person name="Saif S."/>
            <person name="Shea T."/>
            <person name="Shenoy N."/>
            <person name="Sisk P."/>
            <person name="Stolte C."/>
            <person name="Sykes S."/>
            <person name="Wortman J."/>
            <person name="Nusbaum C."/>
            <person name="Birren B."/>
        </authorList>
    </citation>
    <scope>NUCLEOTIDE SEQUENCE [LARGE SCALE GENOMIC DNA]</scope>
    <source>
        <strain evidence="1">54008</strain>
    </source>
</reference>
<evidence type="ECO:0000313" key="1">
    <source>
        <dbReference type="EMBL" id="EXL64272.1"/>
    </source>
</evidence>
<dbReference type="EMBL" id="KK034216">
    <property type="protein sequence ID" value="EXL64272.1"/>
    <property type="molecule type" value="Genomic_DNA"/>
</dbReference>
<accession>X0GKY1</accession>
<reference evidence="1" key="2">
    <citation type="submission" date="2014-03" db="EMBL/GenBank/DDBJ databases">
        <title>The Genome Annotation of Fusarium oxysporum PHW808.</title>
        <authorList>
            <consortium name="The Broad Institute Genomics Platform"/>
            <person name="Ma L.-J."/>
            <person name="Corby-Kistler H."/>
            <person name="Broz K."/>
            <person name="Gale L.R."/>
            <person name="Jonkers W."/>
            <person name="O'Donnell K."/>
            <person name="Ploetz R."/>
            <person name="Steinberg C."/>
            <person name="Schwartz D.C."/>
            <person name="VanEtten H."/>
            <person name="Zhou S."/>
            <person name="Young S.K."/>
            <person name="Zeng Q."/>
            <person name="Gargeya S."/>
            <person name="Fitzgerald M."/>
            <person name="Abouelleil A."/>
            <person name="Alvarado L."/>
            <person name="Chapman S.B."/>
            <person name="Gainer-Dewar J."/>
            <person name="Goldberg J."/>
            <person name="Griggs A."/>
            <person name="Gujja S."/>
            <person name="Hansen M."/>
            <person name="Howarth C."/>
            <person name="Imamovic A."/>
            <person name="Ireland A."/>
            <person name="Larimer J."/>
            <person name="McCowan C."/>
            <person name="Murphy C."/>
            <person name="Pearson M."/>
            <person name="Poon T.W."/>
            <person name="Priest M."/>
            <person name="Roberts A."/>
            <person name="Saif S."/>
            <person name="Shea T."/>
            <person name="Sykes S."/>
            <person name="Wortman J."/>
            <person name="Nusbaum C."/>
            <person name="Birren B."/>
        </authorList>
    </citation>
    <scope>NUCLEOTIDE SEQUENCE</scope>
    <source>
        <strain evidence="1">54008</strain>
    </source>
</reference>